<organism evidence="1 2">
    <name type="scientific">Actinokineospora fastidiosa</name>
    <dbReference type="NCBI Taxonomy" id="1816"/>
    <lineage>
        <taxon>Bacteria</taxon>
        <taxon>Bacillati</taxon>
        <taxon>Actinomycetota</taxon>
        <taxon>Actinomycetes</taxon>
        <taxon>Pseudonocardiales</taxon>
        <taxon>Pseudonocardiaceae</taxon>
        <taxon>Actinokineospora</taxon>
    </lineage>
</organism>
<reference evidence="1" key="1">
    <citation type="journal article" date="2014" name="Int. J. Syst. Evol. Microbiol.">
        <title>Complete genome sequence of Corynebacterium casei LMG S-19264T (=DSM 44701T), isolated from a smear-ripened cheese.</title>
        <authorList>
            <consortium name="US DOE Joint Genome Institute (JGI-PGF)"/>
            <person name="Walter F."/>
            <person name="Albersmeier A."/>
            <person name="Kalinowski J."/>
            <person name="Ruckert C."/>
        </authorList>
    </citation>
    <scope>NUCLEOTIDE SEQUENCE</scope>
    <source>
        <strain evidence="1">JCM 3276</strain>
    </source>
</reference>
<accession>A0A918GRS1</accession>
<name>A0A918GRS1_9PSEU</name>
<gene>
    <name evidence="1" type="ORF">GCM10010171_56040</name>
</gene>
<protein>
    <submittedName>
        <fullName evidence="1">Uncharacterized protein</fullName>
    </submittedName>
</protein>
<comment type="caution">
    <text evidence="1">The sequence shown here is derived from an EMBL/GenBank/DDBJ whole genome shotgun (WGS) entry which is preliminary data.</text>
</comment>
<proteinExistence type="predicted"/>
<keyword evidence="2" id="KW-1185">Reference proteome</keyword>
<sequence>MASAGQDVTSVSHTIRAQALQWRERGVLVRTPEAFQMMREHGGGVIVKAGSQAGRIPALRRRG</sequence>
<dbReference type="AlphaFoldDB" id="A0A918GRS1"/>
<dbReference type="EMBL" id="BMRB01000007">
    <property type="protein sequence ID" value="GGS53733.1"/>
    <property type="molecule type" value="Genomic_DNA"/>
</dbReference>
<reference evidence="1" key="2">
    <citation type="submission" date="2020-09" db="EMBL/GenBank/DDBJ databases">
        <authorList>
            <person name="Sun Q."/>
            <person name="Ohkuma M."/>
        </authorList>
    </citation>
    <scope>NUCLEOTIDE SEQUENCE</scope>
    <source>
        <strain evidence="1">JCM 3276</strain>
    </source>
</reference>
<evidence type="ECO:0000313" key="2">
    <source>
        <dbReference type="Proteomes" id="UP000660680"/>
    </source>
</evidence>
<dbReference type="Proteomes" id="UP000660680">
    <property type="component" value="Unassembled WGS sequence"/>
</dbReference>
<evidence type="ECO:0000313" key="1">
    <source>
        <dbReference type="EMBL" id="GGS53733.1"/>
    </source>
</evidence>